<dbReference type="SUPFAM" id="SSF55785">
    <property type="entry name" value="PYP-like sensor domain (PAS domain)"/>
    <property type="match status" value="1"/>
</dbReference>
<evidence type="ECO:0000313" key="2">
    <source>
        <dbReference type="EMBL" id="MCR2746579.1"/>
    </source>
</evidence>
<reference evidence="2" key="1">
    <citation type="submission" date="2022-07" db="EMBL/GenBank/DDBJ databases">
        <authorList>
            <person name="Xamxidin M."/>
        </authorList>
    </citation>
    <scope>NUCLEOTIDE SEQUENCE</scope>
    <source>
        <strain evidence="2">YS8-69</strain>
    </source>
</reference>
<dbReference type="InterPro" id="IPR013656">
    <property type="entry name" value="PAS_4"/>
</dbReference>
<dbReference type="RefSeq" id="WP_257511812.1">
    <property type="nucleotide sequence ID" value="NZ_JANKHG010000017.1"/>
</dbReference>
<dbReference type="InterPro" id="IPR035965">
    <property type="entry name" value="PAS-like_dom_sf"/>
</dbReference>
<sequence>MSAIVKATRNKSELRSEAAFRLKIGVANSADWCLGADTLGLLFKLASSPETVMDGLKLLHELQTHQVELEMQQQELEHSAQQHTKQMDKLKSYFEHAPFGYLIVNRDGEIIHCNSAAVMLLGSKNKSCVGQRFDSFCTVLSAYGLQDLLMHAVVEGPPVMCVLELKPGRGRPRRMQVLINKSPEEGQFLFGLSSYDQLLKV</sequence>
<dbReference type="SMART" id="SM00091">
    <property type="entry name" value="PAS"/>
    <property type="match status" value="1"/>
</dbReference>
<organism evidence="2 3">
    <name type="scientific">Limnobacter parvus</name>
    <dbReference type="NCBI Taxonomy" id="2939690"/>
    <lineage>
        <taxon>Bacteria</taxon>
        <taxon>Pseudomonadati</taxon>
        <taxon>Pseudomonadota</taxon>
        <taxon>Betaproteobacteria</taxon>
        <taxon>Burkholderiales</taxon>
        <taxon>Burkholderiaceae</taxon>
        <taxon>Limnobacter</taxon>
    </lineage>
</organism>
<dbReference type="Pfam" id="PF08448">
    <property type="entry name" value="PAS_4"/>
    <property type="match status" value="1"/>
</dbReference>
<keyword evidence="3" id="KW-1185">Reference proteome</keyword>
<feature type="domain" description="PAS" evidence="1">
    <location>
        <begin position="86"/>
        <end position="131"/>
    </location>
</feature>
<proteinExistence type="predicted"/>
<dbReference type="Proteomes" id="UP001165267">
    <property type="component" value="Unassembled WGS sequence"/>
</dbReference>
<comment type="caution">
    <text evidence="2">The sequence shown here is derived from an EMBL/GenBank/DDBJ whole genome shotgun (WGS) entry which is preliminary data.</text>
</comment>
<dbReference type="EMBL" id="JANKHG010000017">
    <property type="protein sequence ID" value="MCR2746579.1"/>
    <property type="molecule type" value="Genomic_DNA"/>
</dbReference>
<dbReference type="PROSITE" id="PS50112">
    <property type="entry name" value="PAS"/>
    <property type="match status" value="1"/>
</dbReference>
<evidence type="ECO:0000313" key="3">
    <source>
        <dbReference type="Proteomes" id="UP001165267"/>
    </source>
</evidence>
<name>A0ABT1XHD7_9BURK</name>
<evidence type="ECO:0000259" key="1">
    <source>
        <dbReference type="PROSITE" id="PS50112"/>
    </source>
</evidence>
<dbReference type="CDD" id="cd00130">
    <property type="entry name" value="PAS"/>
    <property type="match status" value="1"/>
</dbReference>
<accession>A0ABT1XHD7</accession>
<dbReference type="InterPro" id="IPR000014">
    <property type="entry name" value="PAS"/>
</dbReference>
<protein>
    <submittedName>
        <fullName evidence="2">PAS domain-containing protein</fullName>
    </submittedName>
</protein>
<dbReference type="Gene3D" id="3.30.450.20">
    <property type="entry name" value="PAS domain"/>
    <property type="match status" value="1"/>
</dbReference>
<gene>
    <name evidence="2" type="ORF">NSP04_07950</name>
</gene>